<feature type="domain" description="Major facilitator superfamily (MFS) profile" evidence="9">
    <location>
        <begin position="10"/>
        <end position="431"/>
    </location>
</feature>
<feature type="transmembrane region" description="Helical" evidence="8">
    <location>
        <begin position="345"/>
        <end position="368"/>
    </location>
</feature>
<dbReference type="EMBL" id="AMZY02000014">
    <property type="protein sequence ID" value="EMS32265.1"/>
    <property type="molecule type" value="Genomic_DNA"/>
</dbReference>
<dbReference type="OrthoDB" id="9783823at2"/>
<dbReference type="SUPFAM" id="SSF103473">
    <property type="entry name" value="MFS general substrate transporter"/>
    <property type="match status" value="1"/>
</dbReference>
<dbReference type="InParanoid" id="M7X465"/>
<dbReference type="Proteomes" id="UP000010953">
    <property type="component" value="Unassembled WGS sequence"/>
</dbReference>
<feature type="transmembrane region" description="Helical" evidence="8">
    <location>
        <begin position="100"/>
        <end position="122"/>
    </location>
</feature>
<organism evidence="10 11">
    <name type="scientific">Mariniradius saccharolyticus AK6</name>
    <dbReference type="NCBI Taxonomy" id="1239962"/>
    <lineage>
        <taxon>Bacteria</taxon>
        <taxon>Pseudomonadati</taxon>
        <taxon>Bacteroidota</taxon>
        <taxon>Cytophagia</taxon>
        <taxon>Cytophagales</taxon>
        <taxon>Cyclobacteriaceae</taxon>
        <taxon>Mariniradius</taxon>
    </lineage>
</organism>
<dbReference type="InterPro" id="IPR005829">
    <property type="entry name" value="Sugar_transporter_CS"/>
</dbReference>
<keyword evidence="11" id="KW-1185">Reference proteome</keyword>
<gene>
    <name evidence="10" type="ORF">C943_01528</name>
</gene>
<dbReference type="GO" id="GO:0022857">
    <property type="term" value="F:transmembrane transporter activity"/>
    <property type="evidence" value="ECO:0007669"/>
    <property type="project" value="InterPro"/>
</dbReference>
<reference evidence="10" key="1">
    <citation type="submission" date="2013-01" db="EMBL/GenBank/DDBJ databases">
        <title>Genome assembly of Mariniradius saccharolyticus AK6.</title>
        <authorList>
            <person name="Vaidya B."/>
            <person name="Khatri I."/>
            <person name="Tanuku N.R.S."/>
            <person name="Subramanian S."/>
            <person name="Pinnaka A."/>
        </authorList>
    </citation>
    <scope>NUCLEOTIDE SEQUENCE [LARGE SCALE GENOMIC DNA]</scope>
    <source>
        <strain evidence="10">AK6</strain>
    </source>
</reference>
<feature type="transmembrane region" description="Helical" evidence="8">
    <location>
        <begin position="48"/>
        <end position="68"/>
    </location>
</feature>
<dbReference type="PANTHER" id="PTHR48023:SF4">
    <property type="entry name" value="D-XYLOSE-PROTON SYMPORTER-LIKE 2"/>
    <property type="match status" value="1"/>
</dbReference>
<feature type="transmembrane region" description="Helical" evidence="8">
    <location>
        <begin position="312"/>
        <end position="333"/>
    </location>
</feature>
<protein>
    <submittedName>
        <fullName evidence="10">D-xylose proton-symporter XylE</fullName>
    </submittedName>
</protein>
<evidence type="ECO:0000256" key="5">
    <source>
        <dbReference type="ARBA" id="ARBA00022989"/>
    </source>
</evidence>
<feature type="transmembrane region" description="Helical" evidence="8">
    <location>
        <begin position="7"/>
        <end position="28"/>
    </location>
</feature>
<feature type="transmembrane region" description="Helical" evidence="8">
    <location>
        <begin position="134"/>
        <end position="152"/>
    </location>
</feature>
<dbReference type="InterPro" id="IPR036259">
    <property type="entry name" value="MFS_trans_sf"/>
</dbReference>
<feature type="transmembrane region" description="Helical" evidence="8">
    <location>
        <begin position="164"/>
        <end position="184"/>
    </location>
</feature>
<dbReference type="STRING" id="1239962.C943_01528"/>
<evidence type="ECO:0000256" key="8">
    <source>
        <dbReference type="SAM" id="Phobius"/>
    </source>
</evidence>
<feature type="transmembrane region" description="Helical" evidence="8">
    <location>
        <begin position="248"/>
        <end position="269"/>
    </location>
</feature>
<feature type="transmembrane region" description="Helical" evidence="8">
    <location>
        <begin position="406"/>
        <end position="425"/>
    </location>
</feature>
<sequence>MQQKNYALFLSITAALGGFLFGFDTAVISGAERDIQNLWELDDWSHGLAVAMALYGTVLGALLGGIPADKYGRKVTLIWIGIFYFVSALGSALVDDVYSFMFYRFIGGLGVGASSVVAPMYISEIAPAKSRGQLVALYQFNIVFGILMAYFSNYLIGTANLDEAWRWMLGVEAIPALIYSILILKVPKSPRWLIAKKQDYQTAREILTRTDPEGVDEAIKLAIEESKSIKGKTSVAALFDSRFRKISFFAFLMAFFNQMSGINAIIYFAPRIFESAGISTEDALFSTIGIGVINLIATMAGLYLIDKLGRKKLMYIGSVGYIISLSLMAYSYFGGMISSNLLPYFVFVFIASHAIGQGSVIWVFIAEIFPNELRAFGQSLGSFTHWILAALIANVFPFFANTFGAGSIFAFFALMMVLQLLWVAFRMPETKGKSLEEIQQELQKTHV</sequence>
<dbReference type="NCBIfam" id="TIGR00879">
    <property type="entry name" value="SP"/>
    <property type="match status" value="1"/>
</dbReference>
<dbReference type="Pfam" id="PF00083">
    <property type="entry name" value="Sugar_tr"/>
    <property type="match status" value="1"/>
</dbReference>
<dbReference type="PANTHER" id="PTHR48023">
    <property type="entry name" value="D-XYLOSE-PROTON SYMPORTER-LIKE 2"/>
    <property type="match status" value="1"/>
</dbReference>
<proteinExistence type="inferred from homology"/>
<feature type="transmembrane region" description="Helical" evidence="8">
    <location>
        <begin position="380"/>
        <end position="400"/>
    </location>
</feature>
<dbReference type="PROSITE" id="PS50850">
    <property type="entry name" value="MFS"/>
    <property type="match status" value="1"/>
</dbReference>
<evidence type="ECO:0000313" key="11">
    <source>
        <dbReference type="Proteomes" id="UP000010953"/>
    </source>
</evidence>
<dbReference type="RefSeq" id="WP_008629477.1">
    <property type="nucleotide sequence ID" value="NZ_AMZY02000014.1"/>
</dbReference>
<dbReference type="InterPro" id="IPR050820">
    <property type="entry name" value="MFS_Sugar_Transporter"/>
</dbReference>
<evidence type="ECO:0000256" key="7">
    <source>
        <dbReference type="RuleBase" id="RU003346"/>
    </source>
</evidence>
<comment type="caution">
    <text evidence="10">The sequence shown here is derived from an EMBL/GenBank/DDBJ whole genome shotgun (WGS) entry which is preliminary data.</text>
</comment>
<dbReference type="PRINTS" id="PR00171">
    <property type="entry name" value="SUGRTRNSPORT"/>
</dbReference>
<keyword evidence="3 7" id="KW-0813">Transport</keyword>
<evidence type="ECO:0000313" key="10">
    <source>
        <dbReference type="EMBL" id="EMS32265.1"/>
    </source>
</evidence>
<dbReference type="Gene3D" id="1.20.1250.20">
    <property type="entry name" value="MFS general substrate transporter like domains"/>
    <property type="match status" value="1"/>
</dbReference>
<evidence type="ECO:0000256" key="3">
    <source>
        <dbReference type="ARBA" id="ARBA00022448"/>
    </source>
</evidence>
<dbReference type="GO" id="GO:0016020">
    <property type="term" value="C:membrane"/>
    <property type="evidence" value="ECO:0007669"/>
    <property type="project" value="UniProtKB-SubCell"/>
</dbReference>
<evidence type="ECO:0000259" key="9">
    <source>
        <dbReference type="PROSITE" id="PS50850"/>
    </source>
</evidence>
<evidence type="ECO:0000256" key="1">
    <source>
        <dbReference type="ARBA" id="ARBA00004141"/>
    </source>
</evidence>
<name>M7X465_9BACT</name>
<dbReference type="InterPro" id="IPR003663">
    <property type="entry name" value="Sugar/inositol_transpt"/>
</dbReference>
<dbReference type="InterPro" id="IPR020846">
    <property type="entry name" value="MFS_dom"/>
</dbReference>
<evidence type="ECO:0000256" key="2">
    <source>
        <dbReference type="ARBA" id="ARBA00010992"/>
    </source>
</evidence>
<dbReference type="AlphaFoldDB" id="M7X465"/>
<dbReference type="InterPro" id="IPR005828">
    <property type="entry name" value="MFS_sugar_transport-like"/>
</dbReference>
<evidence type="ECO:0000256" key="6">
    <source>
        <dbReference type="ARBA" id="ARBA00023136"/>
    </source>
</evidence>
<dbReference type="PROSITE" id="PS00217">
    <property type="entry name" value="SUGAR_TRANSPORT_2"/>
    <property type="match status" value="1"/>
</dbReference>
<dbReference type="eggNOG" id="COG2814">
    <property type="taxonomic scope" value="Bacteria"/>
</dbReference>
<keyword evidence="6 8" id="KW-0472">Membrane</keyword>
<comment type="similarity">
    <text evidence="2 7">Belongs to the major facilitator superfamily. Sugar transporter (TC 2.A.1.1) family.</text>
</comment>
<comment type="subcellular location">
    <subcellularLocation>
        <location evidence="1">Membrane</location>
        <topology evidence="1">Multi-pass membrane protein</topology>
    </subcellularLocation>
</comment>
<dbReference type="PROSITE" id="PS00216">
    <property type="entry name" value="SUGAR_TRANSPORT_1"/>
    <property type="match status" value="2"/>
</dbReference>
<feature type="transmembrane region" description="Helical" evidence="8">
    <location>
        <begin position="284"/>
        <end position="305"/>
    </location>
</feature>
<keyword evidence="5 8" id="KW-1133">Transmembrane helix</keyword>
<keyword evidence="4 8" id="KW-0812">Transmembrane</keyword>
<accession>M7X465</accession>
<feature type="transmembrane region" description="Helical" evidence="8">
    <location>
        <begin position="75"/>
        <end position="94"/>
    </location>
</feature>
<evidence type="ECO:0000256" key="4">
    <source>
        <dbReference type="ARBA" id="ARBA00022692"/>
    </source>
</evidence>